<dbReference type="GO" id="GO:0005509">
    <property type="term" value="F:calcium ion binding"/>
    <property type="evidence" value="ECO:0007669"/>
    <property type="project" value="InterPro"/>
</dbReference>
<keyword evidence="2" id="KW-0964">Secreted</keyword>
<sequence length="298" mass="31323">MPRLSFAASFGRKLAGLFDDMQFILERTGERPNVPAPSEQVLEGGLREWTYDRDGLFDLKITGRFSTATRFDADKGGLQALSNQAPGSVKAIELVSALSGRSIISFDGLSVDPADVVLSIVNSEDGAGLARLLLGQDDLRIDGTRANDRFDRSLFSAFAQLDLSGDNRISLGAGNDVARAGAGRDTVFGGSGHDTLIGGSGRDRLEGGAGRDRLEGGSGNDVLKGGAGADTFVLRAGGGRDVVMDFVIGVDVIDMIGNAQLRPEQVDNGTLLTIRQASILLRGIDLADLLASEDTILV</sequence>
<proteinExistence type="predicted"/>
<dbReference type="PROSITE" id="PS00330">
    <property type="entry name" value="HEMOLYSIN_CALCIUM"/>
    <property type="match status" value="3"/>
</dbReference>
<dbReference type="PRINTS" id="PR00313">
    <property type="entry name" value="CABNDNGRPT"/>
</dbReference>
<reference evidence="3 4" key="1">
    <citation type="submission" date="2018-04" db="EMBL/GenBank/DDBJ databases">
        <title>Genomic Encyclopedia of Archaeal and Bacterial Type Strains, Phase II (KMG-II): from individual species to whole genera.</title>
        <authorList>
            <person name="Goeker M."/>
        </authorList>
    </citation>
    <scope>NUCLEOTIDE SEQUENCE [LARGE SCALE GENOMIC DNA]</scope>
    <source>
        <strain evidence="3 4">DSM 21823</strain>
    </source>
</reference>
<dbReference type="InterPro" id="IPR050557">
    <property type="entry name" value="RTX_toxin/Mannuronan_C5-epim"/>
</dbReference>
<dbReference type="InterPro" id="IPR018511">
    <property type="entry name" value="Hemolysin-typ_Ca-bd_CS"/>
</dbReference>
<dbReference type="Gene3D" id="2.150.10.10">
    <property type="entry name" value="Serralysin-like metalloprotease, C-terminal"/>
    <property type="match status" value="1"/>
</dbReference>
<comment type="subcellular location">
    <subcellularLocation>
        <location evidence="1">Secreted</location>
    </subcellularLocation>
</comment>
<dbReference type="OrthoDB" id="9342475at2"/>
<evidence type="ECO:0000256" key="2">
    <source>
        <dbReference type="ARBA" id="ARBA00022525"/>
    </source>
</evidence>
<evidence type="ECO:0000313" key="4">
    <source>
        <dbReference type="Proteomes" id="UP000244224"/>
    </source>
</evidence>
<dbReference type="GO" id="GO:0005576">
    <property type="term" value="C:extracellular region"/>
    <property type="evidence" value="ECO:0007669"/>
    <property type="project" value="UniProtKB-SubCell"/>
</dbReference>
<dbReference type="Pfam" id="PF00353">
    <property type="entry name" value="HemolysinCabind"/>
    <property type="match status" value="2"/>
</dbReference>
<evidence type="ECO:0000256" key="1">
    <source>
        <dbReference type="ARBA" id="ARBA00004613"/>
    </source>
</evidence>
<dbReference type="RefSeq" id="WP_108128859.1">
    <property type="nucleotide sequence ID" value="NZ_QBKP01000006.1"/>
</dbReference>
<dbReference type="Proteomes" id="UP000244224">
    <property type="component" value="Unassembled WGS sequence"/>
</dbReference>
<keyword evidence="4" id="KW-1185">Reference proteome</keyword>
<dbReference type="InterPro" id="IPR001343">
    <property type="entry name" value="Hemolysn_Ca-bd"/>
</dbReference>
<comment type="caution">
    <text evidence="3">The sequence shown here is derived from an EMBL/GenBank/DDBJ whole genome shotgun (WGS) entry which is preliminary data.</text>
</comment>
<dbReference type="SUPFAM" id="SSF51120">
    <property type="entry name" value="beta-Roll"/>
    <property type="match status" value="1"/>
</dbReference>
<dbReference type="AlphaFoldDB" id="A0A2T6B1D1"/>
<protein>
    <submittedName>
        <fullName evidence="3">Hemolysin type calcium-binding protein</fullName>
    </submittedName>
</protein>
<organism evidence="3 4">
    <name type="scientific">Gemmobacter caeni</name>
    <dbReference type="NCBI Taxonomy" id="589035"/>
    <lineage>
        <taxon>Bacteria</taxon>
        <taxon>Pseudomonadati</taxon>
        <taxon>Pseudomonadota</taxon>
        <taxon>Alphaproteobacteria</taxon>
        <taxon>Rhodobacterales</taxon>
        <taxon>Paracoccaceae</taxon>
        <taxon>Gemmobacter</taxon>
    </lineage>
</organism>
<accession>A0A2T6B1D1</accession>
<dbReference type="PANTHER" id="PTHR38340">
    <property type="entry name" value="S-LAYER PROTEIN"/>
    <property type="match status" value="1"/>
</dbReference>
<dbReference type="PANTHER" id="PTHR38340:SF1">
    <property type="entry name" value="S-LAYER PROTEIN"/>
    <property type="match status" value="1"/>
</dbReference>
<name>A0A2T6B1D1_9RHOB</name>
<dbReference type="InterPro" id="IPR011049">
    <property type="entry name" value="Serralysin-like_metalloprot_C"/>
</dbReference>
<evidence type="ECO:0000313" key="3">
    <source>
        <dbReference type="EMBL" id="PTX49886.1"/>
    </source>
</evidence>
<gene>
    <name evidence="3" type="ORF">C8N34_10666</name>
</gene>
<dbReference type="EMBL" id="QBKP01000006">
    <property type="protein sequence ID" value="PTX49886.1"/>
    <property type="molecule type" value="Genomic_DNA"/>
</dbReference>